<feature type="domain" description="Periplasmic binding protein" evidence="5">
    <location>
        <begin position="49"/>
        <end position="303"/>
    </location>
</feature>
<dbReference type="InterPro" id="IPR025997">
    <property type="entry name" value="SBP_2_dom"/>
</dbReference>
<evidence type="ECO:0000256" key="2">
    <source>
        <dbReference type="ARBA" id="ARBA00007639"/>
    </source>
</evidence>
<dbReference type="Proteomes" id="UP001185012">
    <property type="component" value="Unassembled WGS sequence"/>
</dbReference>
<organism evidence="6 7">
    <name type="scientific">Desmospora profundinema</name>
    <dbReference type="NCBI Taxonomy" id="1571184"/>
    <lineage>
        <taxon>Bacteria</taxon>
        <taxon>Bacillati</taxon>
        <taxon>Bacillota</taxon>
        <taxon>Bacilli</taxon>
        <taxon>Bacillales</taxon>
        <taxon>Thermoactinomycetaceae</taxon>
        <taxon>Desmospora</taxon>
    </lineage>
</organism>
<comment type="similarity">
    <text evidence="2">Belongs to the bacterial solute-binding protein 2 family.</text>
</comment>
<comment type="subcellular location">
    <subcellularLocation>
        <location evidence="1">Cell envelope</location>
    </subcellularLocation>
</comment>
<accession>A0ABU1IPY5</accession>
<dbReference type="Pfam" id="PF13407">
    <property type="entry name" value="Peripla_BP_4"/>
    <property type="match status" value="1"/>
</dbReference>
<sequence length="328" mass="36493">MFKRVLLLCTILMLALSLGTSVYFAGKAREAHQPIERKPVDHRPEHHLVFISQEMGSPFWREMERGARAAAEGHDVVIEFRSPVQPNYKEHVSLIEMAVASQVDGIITQGLTDQGFAPAINHALDRGIQVITVDSDVMDSKRFAYVGTHHYRAGYRVGQEMVRAMGEEGKVGIILSSKEENNMIQRMEGFQDAIRSYPGIQVVAVEESNASLRQASEKAAKIFNTHPDVKGLFGISPPDAPGLVEVAEERGKTGEVVIMGFGDLPQTFRLVEEGKLTGVVVQQPYEIGYRSVESMMALLKGKQPSRELYIPFEWRTSQPLQGSEGEKR</sequence>
<feature type="signal peptide" evidence="4">
    <location>
        <begin position="1"/>
        <end position="24"/>
    </location>
</feature>
<keyword evidence="3 4" id="KW-0732">Signal</keyword>
<protein>
    <submittedName>
        <fullName evidence="6">Ribose transport system substrate-binding protein</fullName>
    </submittedName>
</protein>
<evidence type="ECO:0000256" key="3">
    <source>
        <dbReference type="ARBA" id="ARBA00022729"/>
    </source>
</evidence>
<evidence type="ECO:0000313" key="7">
    <source>
        <dbReference type="Proteomes" id="UP001185012"/>
    </source>
</evidence>
<dbReference type="PANTHER" id="PTHR46847:SF1">
    <property type="entry name" value="D-ALLOSE-BINDING PERIPLASMIC PROTEIN-RELATED"/>
    <property type="match status" value="1"/>
</dbReference>
<comment type="caution">
    <text evidence="6">The sequence shown here is derived from an EMBL/GenBank/DDBJ whole genome shotgun (WGS) entry which is preliminary data.</text>
</comment>
<name>A0ABU1IPY5_9BACL</name>
<dbReference type="EMBL" id="JAVDQG010000006">
    <property type="protein sequence ID" value="MDR6226861.1"/>
    <property type="molecule type" value="Genomic_DNA"/>
</dbReference>
<evidence type="ECO:0000313" key="6">
    <source>
        <dbReference type="EMBL" id="MDR6226861.1"/>
    </source>
</evidence>
<evidence type="ECO:0000256" key="1">
    <source>
        <dbReference type="ARBA" id="ARBA00004196"/>
    </source>
</evidence>
<dbReference type="CDD" id="cd06314">
    <property type="entry name" value="PBP1_tmGBP"/>
    <property type="match status" value="1"/>
</dbReference>
<dbReference type="PANTHER" id="PTHR46847">
    <property type="entry name" value="D-ALLOSE-BINDING PERIPLASMIC PROTEIN-RELATED"/>
    <property type="match status" value="1"/>
</dbReference>
<dbReference type="SUPFAM" id="SSF53822">
    <property type="entry name" value="Periplasmic binding protein-like I"/>
    <property type="match status" value="1"/>
</dbReference>
<evidence type="ECO:0000256" key="4">
    <source>
        <dbReference type="SAM" id="SignalP"/>
    </source>
</evidence>
<reference evidence="6 7" key="1">
    <citation type="submission" date="2023-07" db="EMBL/GenBank/DDBJ databases">
        <title>Genomic Encyclopedia of Type Strains, Phase IV (KMG-IV): sequencing the most valuable type-strain genomes for metagenomic binning, comparative biology and taxonomic classification.</title>
        <authorList>
            <person name="Goeker M."/>
        </authorList>
    </citation>
    <scope>NUCLEOTIDE SEQUENCE [LARGE SCALE GENOMIC DNA]</scope>
    <source>
        <strain evidence="6 7">DSM 45903</strain>
    </source>
</reference>
<keyword evidence="7" id="KW-1185">Reference proteome</keyword>
<gene>
    <name evidence="6" type="ORF">JOE21_002871</name>
</gene>
<evidence type="ECO:0000259" key="5">
    <source>
        <dbReference type="Pfam" id="PF13407"/>
    </source>
</evidence>
<dbReference type="Gene3D" id="3.40.50.2300">
    <property type="match status" value="2"/>
</dbReference>
<dbReference type="RefSeq" id="WP_309867332.1">
    <property type="nucleotide sequence ID" value="NZ_JAVDQG010000006.1"/>
</dbReference>
<feature type="chain" id="PRO_5047179023" evidence="4">
    <location>
        <begin position="25"/>
        <end position="328"/>
    </location>
</feature>
<dbReference type="InterPro" id="IPR028082">
    <property type="entry name" value="Peripla_BP_I"/>
</dbReference>
<proteinExistence type="inferred from homology"/>